<evidence type="ECO:0000313" key="2">
    <source>
        <dbReference type="EMBL" id="KIJ46620.1"/>
    </source>
</evidence>
<gene>
    <name evidence="2" type="ORF">M422DRAFT_249775</name>
</gene>
<dbReference type="HOGENOM" id="CLU_139322_0_0_1"/>
<reference evidence="2 3" key="1">
    <citation type="submission" date="2014-06" db="EMBL/GenBank/DDBJ databases">
        <title>Evolutionary Origins and Diversification of the Mycorrhizal Mutualists.</title>
        <authorList>
            <consortium name="DOE Joint Genome Institute"/>
            <consortium name="Mycorrhizal Genomics Consortium"/>
            <person name="Kohler A."/>
            <person name="Kuo A."/>
            <person name="Nagy L.G."/>
            <person name="Floudas D."/>
            <person name="Copeland A."/>
            <person name="Barry K.W."/>
            <person name="Cichocki N."/>
            <person name="Veneault-Fourrey C."/>
            <person name="LaButti K."/>
            <person name="Lindquist E.A."/>
            <person name="Lipzen A."/>
            <person name="Lundell T."/>
            <person name="Morin E."/>
            <person name="Murat C."/>
            <person name="Riley R."/>
            <person name="Ohm R."/>
            <person name="Sun H."/>
            <person name="Tunlid A."/>
            <person name="Henrissat B."/>
            <person name="Grigoriev I.V."/>
            <person name="Hibbett D.S."/>
            <person name="Martin F."/>
        </authorList>
    </citation>
    <scope>NUCLEOTIDE SEQUENCE [LARGE SCALE GENOMIC DNA]</scope>
    <source>
        <strain evidence="2 3">SS14</strain>
    </source>
</reference>
<evidence type="ECO:0000256" key="1">
    <source>
        <dbReference type="SAM" id="MobiDB-lite"/>
    </source>
</evidence>
<evidence type="ECO:0000313" key="3">
    <source>
        <dbReference type="Proteomes" id="UP000054279"/>
    </source>
</evidence>
<dbReference type="EMBL" id="KN837106">
    <property type="protein sequence ID" value="KIJ46620.1"/>
    <property type="molecule type" value="Genomic_DNA"/>
</dbReference>
<protein>
    <submittedName>
        <fullName evidence="2">Uncharacterized protein</fullName>
    </submittedName>
</protein>
<dbReference type="Proteomes" id="UP000054279">
    <property type="component" value="Unassembled WGS sequence"/>
</dbReference>
<feature type="region of interest" description="Disordered" evidence="1">
    <location>
        <begin position="1"/>
        <end position="23"/>
    </location>
</feature>
<name>A0A0C9UUB7_SPHS4</name>
<dbReference type="AlphaFoldDB" id="A0A0C9UUB7"/>
<organism evidence="2 3">
    <name type="scientific">Sphaerobolus stellatus (strain SS14)</name>
    <dbReference type="NCBI Taxonomy" id="990650"/>
    <lineage>
        <taxon>Eukaryota</taxon>
        <taxon>Fungi</taxon>
        <taxon>Dikarya</taxon>
        <taxon>Basidiomycota</taxon>
        <taxon>Agaricomycotina</taxon>
        <taxon>Agaricomycetes</taxon>
        <taxon>Phallomycetidae</taxon>
        <taxon>Geastrales</taxon>
        <taxon>Sphaerobolaceae</taxon>
        <taxon>Sphaerobolus</taxon>
    </lineage>
</organism>
<feature type="compositionally biased region" description="Polar residues" evidence="1">
    <location>
        <begin position="1"/>
        <end position="22"/>
    </location>
</feature>
<keyword evidence="3" id="KW-1185">Reference proteome</keyword>
<sequence length="82" mass="9276">MLTISPDTDPQRILQQLTSPSPTGGLHFVAIWCMSGVEKFIRSNQLFRSWNGMHGRPFEEPKHQPSLSQATLARKPVVFGER</sequence>
<proteinExistence type="predicted"/>
<accession>A0A0C9UUB7</accession>